<feature type="compositionally biased region" description="Polar residues" evidence="6">
    <location>
        <begin position="17"/>
        <end position="39"/>
    </location>
</feature>
<dbReference type="EMBL" id="JAIQCJ010000544">
    <property type="protein sequence ID" value="KAJ8795532.1"/>
    <property type="molecule type" value="Genomic_DNA"/>
</dbReference>
<feature type="region of interest" description="Disordered" evidence="6">
    <location>
        <begin position="1"/>
        <end position="78"/>
    </location>
</feature>
<feature type="region of interest" description="Disordered" evidence="6">
    <location>
        <begin position="111"/>
        <end position="184"/>
    </location>
</feature>
<keyword evidence="3 7" id="KW-0812">Transmembrane</keyword>
<evidence type="ECO:0008006" key="10">
    <source>
        <dbReference type="Google" id="ProtNLM"/>
    </source>
</evidence>
<keyword evidence="4 7" id="KW-1133">Transmembrane helix</keyword>
<protein>
    <recommendedName>
        <fullName evidence="10">Interferon-induced transmembrane protein 5</fullName>
    </recommendedName>
</protein>
<name>A0AB34HWU1_ESCRO</name>
<dbReference type="Proteomes" id="UP001159641">
    <property type="component" value="Unassembled WGS sequence"/>
</dbReference>
<accession>A0AB34HWU1</accession>
<gene>
    <name evidence="8" type="ORF">J1605_002294</name>
</gene>
<evidence type="ECO:0000256" key="1">
    <source>
        <dbReference type="ARBA" id="ARBA00004370"/>
    </source>
</evidence>
<evidence type="ECO:0000313" key="8">
    <source>
        <dbReference type="EMBL" id="KAJ8795532.1"/>
    </source>
</evidence>
<feature type="region of interest" description="Disordered" evidence="6">
    <location>
        <begin position="226"/>
        <end position="279"/>
    </location>
</feature>
<evidence type="ECO:0000256" key="4">
    <source>
        <dbReference type="ARBA" id="ARBA00022989"/>
    </source>
</evidence>
<keyword evidence="9" id="KW-1185">Reference proteome</keyword>
<evidence type="ECO:0000256" key="7">
    <source>
        <dbReference type="SAM" id="Phobius"/>
    </source>
</evidence>
<reference evidence="8 9" key="1">
    <citation type="submission" date="2022-11" db="EMBL/GenBank/DDBJ databases">
        <title>Whole genome sequence of Eschrichtius robustus ER-17-0199.</title>
        <authorList>
            <person name="Bruniche-Olsen A."/>
            <person name="Black A.N."/>
            <person name="Fields C.J."/>
            <person name="Walden K."/>
            <person name="Dewoody J.A."/>
        </authorList>
    </citation>
    <scope>NUCLEOTIDE SEQUENCE [LARGE SCALE GENOMIC DNA]</scope>
    <source>
        <strain evidence="8">ER-17-0199</strain>
        <tissue evidence="8">Blubber</tissue>
    </source>
</reference>
<dbReference type="AlphaFoldDB" id="A0AB34HWU1"/>
<feature type="compositionally biased region" description="Basic and acidic residues" evidence="6">
    <location>
        <begin position="255"/>
        <end position="270"/>
    </location>
</feature>
<feature type="transmembrane region" description="Helical" evidence="7">
    <location>
        <begin position="289"/>
        <end position="311"/>
    </location>
</feature>
<dbReference type="GO" id="GO:0030282">
    <property type="term" value="P:bone mineralization"/>
    <property type="evidence" value="ECO:0007669"/>
    <property type="project" value="TreeGrafter"/>
</dbReference>
<feature type="compositionally biased region" description="Gly residues" evidence="6">
    <location>
        <begin position="174"/>
        <end position="184"/>
    </location>
</feature>
<evidence type="ECO:0000256" key="5">
    <source>
        <dbReference type="ARBA" id="ARBA00023136"/>
    </source>
</evidence>
<comment type="subcellular location">
    <subcellularLocation>
        <location evidence="1">Membrane</location>
    </subcellularLocation>
</comment>
<keyword evidence="5 7" id="KW-0472">Membrane</keyword>
<evidence type="ECO:0000256" key="2">
    <source>
        <dbReference type="ARBA" id="ARBA00006843"/>
    </source>
</evidence>
<comment type="similarity">
    <text evidence="2">Belongs to the CD225/Dispanin family.</text>
</comment>
<dbReference type="Pfam" id="PF04505">
    <property type="entry name" value="CD225"/>
    <property type="match status" value="1"/>
</dbReference>
<dbReference type="GO" id="GO:0060349">
    <property type="term" value="P:bone morphogenesis"/>
    <property type="evidence" value="ECO:0007669"/>
    <property type="project" value="TreeGrafter"/>
</dbReference>
<feature type="compositionally biased region" description="Basic and acidic residues" evidence="6">
    <location>
        <begin position="57"/>
        <end position="71"/>
    </location>
</feature>
<evidence type="ECO:0000313" key="9">
    <source>
        <dbReference type="Proteomes" id="UP001159641"/>
    </source>
</evidence>
<dbReference type="PANTHER" id="PTHR13999:SF10">
    <property type="entry name" value="INTERFERON-INDUCED TRANSMEMBRANE PROTEIN 5"/>
    <property type="match status" value="1"/>
</dbReference>
<comment type="caution">
    <text evidence="8">The sequence shown here is derived from an EMBL/GenBank/DDBJ whole genome shotgun (WGS) entry which is preliminary data.</text>
</comment>
<evidence type="ECO:0000256" key="3">
    <source>
        <dbReference type="ARBA" id="ARBA00022692"/>
    </source>
</evidence>
<proteinExistence type="inferred from homology"/>
<dbReference type="PANTHER" id="PTHR13999">
    <property type="entry name" value="INTERFERON INDUCIBLE TRANSMEMBRANE PROTEIN"/>
    <property type="match status" value="1"/>
</dbReference>
<dbReference type="InterPro" id="IPR007593">
    <property type="entry name" value="CD225/Dispanin_fam"/>
</dbReference>
<evidence type="ECO:0000256" key="6">
    <source>
        <dbReference type="SAM" id="MobiDB-lite"/>
    </source>
</evidence>
<feature type="transmembrane region" description="Helical" evidence="7">
    <location>
        <begin position="337"/>
        <end position="361"/>
    </location>
</feature>
<organism evidence="8 9">
    <name type="scientific">Eschrichtius robustus</name>
    <name type="common">California gray whale</name>
    <name type="synonym">Eschrichtius gibbosus</name>
    <dbReference type="NCBI Taxonomy" id="9764"/>
    <lineage>
        <taxon>Eukaryota</taxon>
        <taxon>Metazoa</taxon>
        <taxon>Chordata</taxon>
        <taxon>Craniata</taxon>
        <taxon>Vertebrata</taxon>
        <taxon>Euteleostomi</taxon>
        <taxon>Mammalia</taxon>
        <taxon>Eutheria</taxon>
        <taxon>Laurasiatheria</taxon>
        <taxon>Artiodactyla</taxon>
        <taxon>Whippomorpha</taxon>
        <taxon>Cetacea</taxon>
        <taxon>Mysticeti</taxon>
        <taxon>Eschrichtiidae</taxon>
        <taxon>Eschrichtius</taxon>
    </lineage>
</organism>
<dbReference type="InterPro" id="IPR051517">
    <property type="entry name" value="IFITM_antiviral_protein"/>
</dbReference>
<sequence length="384" mass="40014">MCLGVVASTAPRPQLHPSGTRSADPAQKSTSYVIPSDGNTGSGLPVTSHALPPHWTKQRDHSGWSSEKAEEGATLTQEKVRVAWPQRSQWGVGTGDQVMRTVLGTEELWFQQPWSRGAPPSPALKPRQRPTHHGPELVRPPAFVRGGGGSGGRPRPPHGPPASTGQCFSAGAGLSVGEGDSAGGGGWGAGGGGLAQAGRRGGRGGSLSSGLSFVVKFSGGPVSRAAAGAISGRGAHPRSRSPSEETALEPMDTSYPREDPRAPTPRKADGTAHTALTLGAPRPPPRDHLIWSVFSTLYLNPCCLGFLALAYSIKARDQKVTGDLEAARRLGSKAKCYNILAAVWALVPPLLLLALVVTGALHLSRLAKGSAAFFSTKFDDSDYD</sequence>
<dbReference type="GO" id="GO:0005886">
    <property type="term" value="C:plasma membrane"/>
    <property type="evidence" value="ECO:0007669"/>
    <property type="project" value="TreeGrafter"/>
</dbReference>